<dbReference type="CDD" id="cd06222">
    <property type="entry name" value="RNase_H_like"/>
    <property type="match status" value="1"/>
</dbReference>
<dbReference type="Proteomes" id="UP000634136">
    <property type="component" value="Unassembled WGS sequence"/>
</dbReference>
<dbReference type="AlphaFoldDB" id="A0A834XBN5"/>
<feature type="domain" description="Reverse transcriptase zinc-binding" evidence="2">
    <location>
        <begin position="42"/>
        <end position="109"/>
    </location>
</feature>
<dbReference type="InterPro" id="IPR012337">
    <property type="entry name" value="RNaseH-like_sf"/>
</dbReference>
<dbReference type="Pfam" id="PF13966">
    <property type="entry name" value="zf-RVT"/>
    <property type="match status" value="1"/>
</dbReference>
<dbReference type="GO" id="GO:0003964">
    <property type="term" value="F:RNA-directed DNA polymerase activity"/>
    <property type="evidence" value="ECO:0007669"/>
    <property type="project" value="UniProtKB-KW"/>
</dbReference>
<sequence>MPDLIRYIGNEKTTSVWDDAWLPGDWHEINLFPDLQGRVSDGFWKHLLKLPVLPKHKAFLWRACLGILPTNYALAKRGVEIDERCEWCGNEEESSFHVLVECPLLQQFWAHSRFDFSSMRWHGSLVEWLDVEGSWWSTEQWGLCTIALYLVWEMRNLKKFESILPRMEQLWCKVTLLWEEMEEVSHNVKGRETSLSRWEKPSGAAVKLNTDAGTLPMGGGIVGGVIRNSDGHCVGAFTEGCGWSTNPMVLEAEAIRRGIEFALSLGTEDIIVECDAKLVIDFLCSGGSETSPLLLICNQIKLLCGSFKSSSFRWVPRCCNKVAHFLVSLAKDSIQDVRWVDSLPIALSDVIWFDV</sequence>
<dbReference type="PANTHER" id="PTHR47074">
    <property type="entry name" value="BNAC02G40300D PROTEIN"/>
    <property type="match status" value="1"/>
</dbReference>
<reference evidence="3" key="1">
    <citation type="submission" date="2020-09" db="EMBL/GenBank/DDBJ databases">
        <title>Genome-Enabled Discovery of Anthraquinone Biosynthesis in Senna tora.</title>
        <authorList>
            <person name="Kang S.-H."/>
            <person name="Pandey R.P."/>
            <person name="Lee C.-M."/>
            <person name="Sim J.-S."/>
            <person name="Jeong J.-T."/>
            <person name="Choi B.-S."/>
            <person name="Jung M."/>
            <person name="Ginzburg D."/>
            <person name="Zhao K."/>
            <person name="Won S.Y."/>
            <person name="Oh T.-J."/>
            <person name="Yu Y."/>
            <person name="Kim N.-H."/>
            <person name="Lee O.R."/>
            <person name="Lee T.-H."/>
            <person name="Bashyal P."/>
            <person name="Kim T.-S."/>
            <person name="Lee W.-H."/>
            <person name="Kawkins C."/>
            <person name="Kim C.-K."/>
            <person name="Kim J.S."/>
            <person name="Ahn B.O."/>
            <person name="Rhee S.Y."/>
            <person name="Sohng J.K."/>
        </authorList>
    </citation>
    <scope>NUCLEOTIDE SEQUENCE</scope>
    <source>
        <tissue evidence="3">Leaf</tissue>
    </source>
</reference>
<keyword evidence="3" id="KW-0548">Nucleotidyltransferase</keyword>
<keyword evidence="4" id="KW-1185">Reference proteome</keyword>
<dbReference type="Gene3D" id="3.30.420.10">
    <property type="entry name" value="Ribonuclease H-like superfamily/Ribonuclease H"/>
    <property type="match status" value="1"/>
</dbReference>
<dbReference type="PANTHER" id="PTHR47074:SF11">
    <property type="entry name" value="REVERSE TRANSCRIPTASE-LIKE PROTEIN"/>
    <property type="match status" value="1"/>
</dbReference>
<dbReference type="OrthoDB" id="1748820at2759"/>
<dbReference type="InterPro" id="IPR044730">
    <property type="entry name" value="RNase_H-like_dom_plant"/>
</dbReference>
<feature type="domain" description="RNase H type-1" evidence="1">
    <location>
        <begin position="220"/>
        <end position="328"/>
    </location>
</feature>
<gene>
    <name evidence="3" type="ORF">G2W53_004332</name>
</gene>
<evidence type="ECO:0000259" key="2">
    <source>
        <dbReference type="Pfam" id="PF13966"/>
    </source>
</evidence>
<evidence type="ECO:0000259" key="1">
    <source>
        <dbReference type="Pfam" id="PF13456"/>
    </source>
</evidence>
<dbReference type="GO" id="GO:0003676">
    <property type="term" value="F:nucleic acid binding"/>
    <property type="evidence" value="ECO:0007669"/>
    <property type="project" value="InterPro"/>
</dbReference>
<dbReference type="InterPro" id="IPR052929">
    <property type="entry name" value="RNase_H-like_EbsB-rel"/>
</dbReference>
<evidence type="ECO:0000313" key="4">
    <source>
        <dbReference type="Proteomes" id="UP000634136"/>
    </source>
</evidence>
<protein>
    <submittedName>
        <fullName evidence="3">Putative ribonuclease H-like domain, reverse transcriptase zinc-binding domain-containing protein</fullName>
    </submittedName>
</protein>
<dbReference type="InterPro" id="IPR036397">
    <property type="entry name" value="RNaseH_sf"/>
</dbReference>
<dbReference type="Pfam" id="PF13456">
    <property type="entry name" value="RVT_3"/>
    <property type="match status" value="1"/>
</dbReference>
<comment type="caution">
    <text evidence="3">The sequence shown here is derived from an EMBL/GenBank/DDBJ whole genome shotgun (WGS) entry which is preliminary data.</text>
</comment>
<dbReference type="InterPro" id="IPR026960">
    <property type="entry name" value="RVT-Znf"/>
</dbReference>
<dbReference type="GO" id="GO:0004523">
    <property type="term" value="F:RNA-DNA hybrid ribonuclease activity"/>
    <property type="evidence" value="ECO:0007669"/>
    <property type="project" value="InterPro"/>
</dbReference>
<dbReference type="SUPFAM" id="SSF53098">
    <property type="entry name" value="Ribonuclease H-like"/>
    <property type="match status" value="1"/>
</dbReference>
<keyword evidence="3" id="KW-0808">Transferase</keyword>
<dbReference type="InterPro" id="IPR002156">
    <property type="entry name" value="RNaseH_domain"/>
</dbReference>
<name>A0A834XBN5_9FABA</name>
<proteinExistence type="predicted"/>
<evidence type="ECO:0000313" key="3">
    <source>
        <dbReference type="EMBL" id="KAF7842034.1"/>
    </source>
</evidence>
<organism evidence="3 4">
    <name type="scientific">Senna tora</name>
    <dbReference type="NCBI Taxonomy" id="362788"/>
    <lineage>
        <taxon>Eukaryota</taxon>
        <taxon>Viridiplantae</taxon>
        <taxon>Streptophyta</taxon>
        <taxon>Embryophyta</taxon>
        <taxon>Tracheophyta</taxon>
        <taxon>Spermatophyta</taxon>
        <taxon>Magnoliopsida</taxon>
        <taxon>eudicotyledons</taxon>
        <taxon>Gunneridae</taxon>
        <taxon>Pentapetalae</taxon>
        <taxon>rosids</taxon>
        <taxon>fabids</taxon>
        <taxon>Fabales</taxon>
        <taxon>Fabaceae</taxon>
        <taxon>Caesalpinioideae</taxon>
        <taxon>Cassia clade</taxon>
        <taxon>Senna</taxon>
    </lineage>
</organism>
<accession>A0A834XBN5</accession>
<keyword evidence="3" id="KW-0695">RNA-directed DNA polymerase</keyword>
<dbReference type="EMBL" id="JAAIUW010000002">
    <property type="protein sequence ID" value="KAF7842034.1"/>
    <property type="molecule type" value="Genomic_DNA"/>
</dbReference>